<dbReference type="EC" id="2.3.-.-" evidence="5"/>
<dbReference type="Pfam" id="PF06423">
    <property type="entry name" value="GWT1"/>
    <property type="match status" value="1"/>
</dbReference>
<dbReference type="InterPro" id="IPR009447">
    <property type="entry name" value="PIGW/GWT1"/>
</dbReference>
<keyword evidence="5" id="KW-0808">Transferase</keyword>
<dbReference type="PANTHER" id="PTHR20661:SF0">
    <property type="entry name" value="PHOSPHATIDYLINOSITOL-GLYCAN BIOSYNTHESIS CLASS W PROTEIN"/>
    <property type="match status" value="1"/>
</dbReference>
<dbReference type="GO" id="GO:0006506">
    <property type="term" value="P:GPI anchor biosynthetic process"/>
    <property type="evidence" value="ECO:0007669"/>
    <property type="project" value="UniProtKB-KW"/>
</dbReference>
<comment type="caution">
    <text evidence="6">The sequence shown here is derived from an EMBL/GenBank/DDBJ whole genome shotgun (WGS) entry which is preliminary data.</text>
</comment>
<keyword evidence="5" id="KW-0256">Endoplasmic reticulum</keyword>
<keyword evidence="4 5" id="KW-0472">Membrane</keyword>
<gene>
    <name evidence="6" type="ORF">Pmani_025360</name>
</gene>
<feature type="transmembrane region" description="Helical" evidence="5">
    <location>
        <begin position="214"/>
        <end position="234"/>
    </location>
</feature>
<comment type="function">
    <text evidence="5">A acetyltransferase, which acetylates the inositol ring of phosphatidylinositol during biosynthesis of GPI-anchor.</text>
</comment>
<accession>A0AAE1P6V6</accession>
<comment type="similarity">
    <text evidence="5">Belongs to the PIGW family.</text>
</comment>
<feature type="transmembrane region" description="Helical" evidence="5">
    <location>
        <begin position="348"/>
        <end position="366"/>
    </location>
</feature>
<dbReference type="PANTHER" id="PTHR20661">
    <property type="entry name" value="PHOSPHATIDYLINOSITOL-GLYCAN BIOSYNTHESIS CLASS W PROTEIN"/>
    <property type="match status" value="1"/>
</dbReference>
<feature type="transmembrane region" description="Helical" evidence="5">
    <location>
        <begin position="315"/>
        <end position="336"/>
    </location>
</feature>
<dbReference type="GO" id="GO:0072659">
    <property type="term" value="P:protein localization to plasma membrane"/>
    <property type="evidence" value="ECO:0007669"/>
    <property type="project" value="TreeGrafter"/>
</dbReference>
<sequence length="447" mass="49220">MSSTVIPPVPTVREAHEAFVSGHSGSSAVELIQAVWVVFPALVVTAIVVQRRVGWWWFMGECVIIVLPLVLSFTSMANYTMEMWLAMTALAASSLYLVSQLHIPYTKSGYVDKKRIGCVTSLRGMLNLVTTVAILAVDFRSFPRRFAKTEEYGYSLMDMGAIGFVIVNGVVEGRKRCNLWIVVKDVVMLTVLGVGRLWLTRMADYQHHITEYGLHANFFFTLAFIKLSCSWWAWRLKIGGAVGVAVCLCVCHHLWLTTGGGEALVFGPAPRDTLFLANREWVVSMPGYLASYFMGLALGSYIFSSSVRNNTPKLTNMMVGLAVCLFGCVLALHNYLGPPSRRLANPTFVLFAMFFSILALAHYLVAETLVSSFLPGLSAVPVVFHAINQRPLLCFLLANVTTGIINKTINTLTVDYPWDVCIIATYTLGITAWLAACTRNTALTPSG</sequence>
<feature type="transmembrane region" description="Helical" evidence="5">
    <location>
        <begin position="281"/>
        <end position="303"/>
    </location>
</feature>
<dbReference type="GO" id="GO:0032216">
    <property type="term" value="F:glucosaminyl-phosphatidylinositol O-acyltransferase activity"/>
    <property type="evidence" value="ECO:0007669"/>
    <property type="project" value="TreeGrafter"/>
</dbReference>
<evidence type="ECO:0000256" key="3">
    <source>
        <dbReference type="ARBA" id="ARBA00022989"/>
    </source>
</evidence>
<evidence type="ECO:0000313" key="6">
    <source>
        <dbReference type="EMBL" id="KAK4302558.1"/>
    </source>
</evidence>
<evidence type="ECO:0000313" key="7">
    <source>
        <dbReference type="Proteomes" id="UP001292094"/>
    </source>
</evidence>
<feature type="transmembrane region" description="Helical" evidence="5">
    <location>
        <begin position="31"/>
        <end position="49"/>
    </location>
</feature>
<evidence type="ECO:0000256" key="4">
    <source>
        <dbReference type="ARBA" id="ARBA00023136"/>
    </source>
</evidence>
<feature type="transmembrane region" description="Helical" evidence="5">
    <location>
        <begin position="124"/>
        <end position="142"/>
    </location>
</feature>
<feature type="transmembrane region" description="Helical" evidence="5">
    <location>
        <begin position="154"/>
        <end position="171"/>
    </location>
</feature>
<keyword evidence="5" id="KW-0012">Acyltransferase</keyword>
<dbReference type="GO" id="GO:0005789">
    <property type="term" value="C:endoplasmic reticulum membrane"/>
    <property type="evidence" value="ECO:0007669"/>
    <property type="project" value="UniProtKB-SubCell"/>
</dbReference>
<comment type="subcellular location">
    <subcellularLocation>
        <location evidence="5">Endoplasmic reticulum membrane</location>
        <topology evidence="5">Multi-pass membrane protein</topology>
    </subcellularLocation>
    <subcellularLocation>
        <location evidence="1">Membrane</location>
        <topology evidence="1">Multi-pass membrane protein</topology>
    </subcellularLocation>
</comment>
<dbReference type="AlphaFoldDB" id="A0AAE1P6V6"/>
<feature type="transmembrane region" description="Helical" evidence="5">
    <location>
        <begin position="83"/>
        <end position="103"/>
    </location>
</feature>
<comment type="pathway">
    <text evidence="5">Glycolipid biosynthesis; glycosylphosphatidylinositol-anchor biosynthesis.</text>
</comment>
<feature type="transmembrane region" description="Helical" evidence="5">
    <location>
        <begin position="178"/>
        <end position="199"/>
    </location>
</feature>
<evidence type="ECO:0000256" key="2">
    <source>
        <dbReference type="ARBA" id="ARBA00022692"/>
    </source>
</evidence>
<protein>
    <recommendedName>
        <fullName evidence="5">Phosphatidylinositol-glycan biosynthesis class W protein</fullName>
        <ecNumber evidence="5">2.3.-.-</ecNumber>
    </recommendedName>
</protein>
<evidence type="ECO:0000256" key="1">
    <source>
        <dbReference type="ARBA" id="ARBA00004141"/>
    </source>
</evidence>
<keyword evidence="5" id="KW-0337">GPI-anchor biosynthesis</keyword>
<feature type="transmembrane region" description="Helical" evidence="5">
    <location>
        <begin position="56"/>
        <end position="77"/>
    </location>
</feature>
<proteinExistence type="inferred from homology"/>
<organism evidence="6 7">
    <name type="scientific">Petrolisthes manimaculis</name>
    <dbReference type="NCBI Taxonomy" id="1843537"/>
    <lineage>
        <taxon>Eukaryota</taxon>
        <taxon>Metazoa</taxon>
        <taxon>Ecdysozoa</taxon>
        <taxon>Arthropoda</taxon>
        <taxon>Crustacea</taxon>
        <taxon>Multicrustacea</taxon>
        <taxon>Malacostraca</taxon>
        <taxon>Eumalacostraca</taxon>
        <taxon>Eucarida</taxon>
        <taxon>Decapoda</taxon>
        <taxon>Pleocyemata</taxon>
        <taxon>Anomura</taxon>
        <taxon>Galatheoidea</taxon>
        <taxon>Porcellanidae</taxon>
        <taxon>Petrolisthes</taxon>
    </lineage>
</organism>
<name>A0AAE1P6V6_9EUCA</name>
<keyword evidence="7" id="KW-1185">Reference proteome</keyword>
<reference evidence="6" key="1">
    <citation type="submission" date="2023-11" db="EMBL/GenBank/DDBJ databases">
        <title>Genome assemblies of two species of porcelain crab, Petrolisthes cinctipes and Petrolisthes manimaculis (Anomura: Porcellanidae).</title>
        <authorList>
            <person name="Angst P."/>
        </authorList>
    </citation>
    <scope>NUCLEOTIDE SEQUENCE</scope>
    <source>
        <strain evidence="6">PB745_02</strain>
        <tissue evidence="6">Gill</tissue>
    </source>
</reference>
<evidence type="ECO:0000256" key="5">
    <source>
        <dbReference type="RuleBase" id="RU280819"/>
    </source>
</evidence>
<dbReference type="Proteomes" id="UP001292094">
    <property type="component" value="Unassembled WGS sequence"/>
</dbReference>
<keyword evidence="2 5" id="KW-0812">Transmembrane</keyword>
<dbReference type="EMBL" id="JAWZYT010002711">
    <property type="protein sequence ID" value="KAK4302558.1"/>
    <property type="molecule type" value="Genomic_DNA"/>
</dbReference>
<keyword evidence="3 5" id="KW-1133">Transmembrane helix</keyword>